<feature type="compositionally biased region" description="Low complexity" evidence="1">
    <location>
        <begin position="94"/>
        <end position="103"/>
    </location>
</feature>
<feature type="compositionally biased region" description="Low complexity" evidence="1">
    <location>
        <begin position="1141"/>
        <end position="1150"/>
    </location>
</feature>
<evidence type="ECO:0000256" key="1">
    <source>
        <dbReference type="SAM" id="MobiDB-lite"/>
    </source>
</evidence>
<reference evidence="3" key="1">
    <citation type="journal article" date="2013" name="Genome Announc.">
        <title>Genome sequence of the basidiomycetous yeast Pseudozyma antarctica T-34, a producer of the glycolipid biosurfactants mannosylerythritol lipids.</title>
        <authorList>
            <person name="Morita T."/>
            <person name="Koike H."/>
            <person name="Koyama Y."/>
            <person name="Hagiwara H."/>
            <person name="Ito E."/>
            <person name="Fukuoka T."/>
            <person name="Imura T."/>
            <person name="Machida M."/>
            <person name="Kitamoto D."/>
        </authorList>
    </citation>
    <scope>NUCLEOTIDE SEQUENCE [LARGE SCALE GENOMIC DNA]</scope>
    <source>
        <strain evidence="3">T-34</strain>
    </source>
</reference>
<feature type="compositionally biased region" description="Low complexity" evidence="1">
    <location>
        <begin position="1105"/>
        <end position="1116"/>
    </location>
</feature>
<feature type="compositionally biased region" description="Polar residues" evidence="1">
    <location>
        <begin position="948"/>
        <end position="958"/>
    </location>
</feature>
<feature type="compositionally biased region" description="Polar residues" evidence="1">
    <location>
        <begin position="14"/>
        <end position="26"/>
    </location>
</feature>
<accession>M9LX67</accession>
<feature type="compositionally biased region" description="Basic and acidic residues" evidence="1">
    <location>
        <begin position="1181"/>
        <end position="1199"/>
    </location>
</feature>
<dbReference type="EMBL" id="DF196780">
    <property type="protein sequence ID" value="GAC75094.1"/>
    <property type="molecule type" value="Genomic_DNA"/>
</dbReference>
<feature type="region of interest" description="Disordered" evidence="1">
    <location>
        <begin position="1175"/>
        <end position="1224"/>
    </location>
</feature>
<feature type="compositionally biased region" description="Polar residues" evidence="1">
    <location>
        <begin position="973"/>
        <end position="985"/>
    </location>
</feature>
<proteinExistence type="predicted"/>
<name>M9LX67_PSEA3</name>
<feature type="compositionally biased region" description="Low complexity" evidence="1">
    <location>
        <begin position="1031"/>
        <end position="1046"/>
    </location>
</feature>
<sequence>MAWRIRVGAASCIQSPAVGSTRTLASKQRRPAEDQDQDQDQAADPSLPVPKGSRRTGHGTPMPAANPLRPTAFKRFPRELRPSSTSPPPPPPAAAAAAANACHPRPRPRPDPRLASGCSRSLVTAIHRSLSLAFSPSSAHLLASQPTPFPLPPLLPHPLCTLGSSSLGTSARRTPCSLGGRPVAHTVRSTGCQYLYAFAYPSPPLAAQSTIFHLKASFSSGPHLYTSPSPRSLPCSTSVDLGEPPRPSGAFRSRFRHLLTHPWPRPSHHYPYTLRSSERQFGQAACSCPASKVQLPSDNLKLIHSGISSSYTTLIITAIMVPSTLLAAANELRIDTSSASLADSDSGAELPAVEAAQLSPKMDRVRHHLIPARTTTCVRAPCLKRQASVPISSVSLDLAAQRLQPAPIHDRVASNPLPTSFAAPRNLSLSAGVRHVHFDESPPEEFYVLSGASYDRRPIKCTQGGSEFDMSLPPRSTSHNGDDSAEDDASSVDESASAMESADEPAPDVGFFRDPTLENWACIKNGTVIASVGYQPRQQQSGLMASGKSLHFSALSSLQHASALASDDSKTSSTGLDSSGLYKTNNHASSQKVSLPVHGFRSFGGLQNSLAPDLTSPPIPAEPCRPPSKLPLSPETTPPTPRHASPDATPMPSPSLRKSIGAYASVGYFGISSDASQQSSLTSGSVDNGLSVEPVLGAMEVLRDVPSPSTAEPPAEVRSPGFPGPARLPEGPSSASTLAGTSSMPEVSTQQLTPRRVAMERRLADKETTRISTLQPPAHSHAGGSVTSLGWNSVLGAASSPLSSRCSSVDPWSSLSSDGDCDGTESPGNENSWNSSNCTSPDLSPFEQMSEGLNGKPPGGSSASRALSVSPDRRVEASAEAEALHLQGEADGATGNSWEHENTPKGLEFADEAKFSSSVETVHTTSWESRHVQAVASASVLAGLSSGEVSTSEATTPESSRRPSFHHGEMGLQRSSPRMRSSFGETGSALDHLDEDESQVMRVRSMSRDGHAKKKSTKCRFCRSLRQRLKGSSAESSAPTSSGGSAQMTDAESESAGASASAMGSMARASLHVRELTTSSAEVSEMEEEERGSRSPISHLRASVRSLSIESSGTSRSRSRDGYALSHLGTGREPQHDRESSNSPAESCSESAYLSAGGHVASMCTCDKKREKERLKKKLRRERELERERDREWERDQAKGRQKKLFGESFGDADNSCLSALDGF</sequence>
<feature type="compositionally biased region" description="Low complexity" evidence="1">
    <location>
        <begin position="1054"/>
        <end position="1070"/>
    </location>
</feature>
<gene>
    <name evidence="2" type="ORF">PANT_14c00034</name>
</gene>
<feature type="compositionally biased region" description="Basic residues" evidence="1">
    <location>
        <begin position="1011"/>
        <end position="1029"/>
    </location>
</feature>
<feature type="region of interest" description="Disordered" evidence="1">
    <location>
        <begin position="943"/>
        <end position="1150"/>
    </location>
</feature>
<feature type="compositionally biased region" description="Pro residues" evidence="1">
    <location>
        <begin position="615"/>
        <end position="629"/>
    </location>
</feature>
<evidence type="ECO:0000313" key="2">
    <source>
        <dbReference type="EMBL" id="GAC75094.1"/>
    </source>
</evidence>
<feature type="compositionally biased region" description="Polar residues" evidence="1">
    <location>
        <begin position="826"/>
        <end position="842"/>
    </location>
</feature>
<feature type="region of interest" description="Disordered" evidence="1">
    <location>
        <begin position="608"/>
        <end position="657"/>
    </location>
</feature>
<feature type="region of interest" description="Disordered" evidence="1">
    <location>
        <begin position="705"/>
        <end position="756"/>
    </location>
</feature>
<organism evidence="2 3">
    <name type="scientific">Pseudozyma antarctica (strain T-34)</name>
    <name type="common">Yeast</name>
    <name type="synonym">Candida antarctica</name>
    <dbReference type="NCBI Taxonomy" id="1151754"/>
    <lineage>
        <taxon>Eukaryota</taxon>
        <taxon>Fungi</taxon>
        <taxon>Dikarya</taxon>
        <taxon>Basidiomycota</taxon>
        <taxon>Ustilaginomycotina</taxon>
        <taxon>Ustilaginomycetes</taxon>
        <taxon>Ustilaginales</taxon>
        <taxon>Ustilaginaceae</taxon>
        <taxon>Moesziomyces</taxon>
    </lineage>
</organism>
<feature type="region of interest" description="Disordered" evidence="1">
    <location>
        <begin position="800"/>
        <end position="906"/>
    </location>
</feature>
<evidence type="ECO:0000313" key="3">
    <source>
        <dbReference type="Proteomes" id="UP000011976"/>
    </source>
</evidence>
<feature type="compositionally biased region" description="Polar residues" evidence="1">
    <location>
        <begin position="733"/>
        <end position="753"/>
    </location>
</feature>
<dbReference type="AlphaFoldDB" id="M9LX67"/>
<feature type="region of interest" description="Disordered" evidence="1">
    <location>
        <begin position="14"/>
        <end position="116"/>
    </location>
</feature>
<dbReference type="Proteomes" id="UP000011976">
    <property type="component" value="Unassembled WGS sequence"/>
</dbReference>
<dbReference type="OrthoDB" id="2555027at2759"/>
<feature type="compositionally biased region" description="Low complexity" evidence="1">
    <location>
        <begin position="800"/>
        <end position="817"/>
    </location>
</feature>
<feature type="region of interest" description="Disordered" evidence="1">
    <location>
        <begin position="463"/>
        <end position="510"/>
    </location>
</feature>
<protein>
    <submittedName>
        <fullName evidence="2">Uncharacterized protein</fullName>
    </submittedName>
</protein>